<organism evidence="7 8">
    <name type="scientific">Schwartzia succinivorans DSM 10502</name>
    <dbReference type="NCBI Taxonomy" id="1123243"/>
    <lineage>
        <taxon>Bacteria</taxon>
        <taxon>Bacillati</taxon>
        <taxon>Bacillota</taxon>
        <taxon>Negativicutes</taxon>
        <taxon>Selenomonadales</taxon>
        <taxon>Selenomonadaceae</taxon>
        <taxon>Schwartzia</taxon>
    </lineage>
</organism>
<dbReference type="InterPro" id="IPR011990">
    <property type="entry name" value="TPR-like_helical_dom_sf"/>
</dbReference>
<keyword evidence="3 7" id="KW-0808">Transferase</keyword>
<proteinExistence type="predicted"/>
<dbReference type="AlphaFoldDB" id="A0A1M4ZFQ9"/>
<feature type="domain" description="O-GlcNAc transferase C-terminal" evidence="6">
    <location>
        <begin position="379"/>
        <end position="553"/>
    </location>
</feature>
<dbReference type="InterPro" id="IPR051939">
    <property type="entry name" value="Glycosyltr_41/O-GlcNAc_trsf"/>
</dbReference>
<dbReference type="GO" id="GO:0016757">
    <property type="term" value="F:glycosyltransferase activity"/>
    <property type="evidence" value="ECO:0007669"/>
    <property type="project" value="UniProtKB-KW"/>
</dbReference>
<dbReference type="Gene3D" id="3.40.50.2000">
    <property type="entry name" value="Glycogen Phosphorylase B"/>
    <property type="match status" value="1"/>
</dbReference>
<dbReference type="Proteomes" id="UP000184404">
    <property type="component" value="Unassembled WGS sequence"/>
</dbReference>
<sequence>MEANQEEKEAWLTSADTFFLTGDFKGMRACAREILSHNLDDLDGLALLAQASYYIGDEETAERLVKRVSASDPYNWRILLTAAELAVGNFELRAAVPLLNRLWRLGEVAEGEIPSYKYTILERAGRLLTDTCYLLGRAKEASDICMAVSALVKDKDAKADLYSKALFLMNYQAQDKRHIALREGYNAFFGIRVKFPHTRPEGVQKRKLRIGYLSPDFREHAVANFLTPFLRDYSKLEFSVFCYHLGRKDDVTKRFHRFAAAWRDVEGLSPKEVAQQIYHDRVDILVDFSGHSQGSALPVLTYRPAPVQMVAIGDVNSSGLREADYFLSDYICQPPGEAVLGFTEKIARVPYCHLCYSPDIVHELPPVAEEPPAKRNGYVTFGSFNNFAKVTRETLLLWRGVLEAVPDSRFIIKGKIASIPDGIEEAKSRLADIGINTERVEFRPYSPDYLEQYRDVDIALDTTPFNGGLTTCEALIMGVPVITRKGITHGSRYGATILENAGLPELVAKSDVDYVRKAVQIANSMEILEKFHSGLRAVVKKSRLMDGIPYMKDIEDLYRHIWKDYCTFS</sequence>
<keyword evidence="4" id="KW-0677">Repeat</keyword>
<evidence type="ECO:0000256" key="3">
    <source>
        <dbReference type="ARBA" id="ARBA00022679"/>
    </source>
</evidence>
<dbReference type="Gene3D" id="3.40.50.11380">
    <property type="match status" value="1"/>
</dbReference>
<protein>
    <submittedName>
        <fullName evidence="7">Glycosyl transferase family 41</fullName>
    </submittedName>
</protein>
<name>A0A1M4ZFQ9_9FIRM</name>
<dbReference type="SUPFAM" id="SSF53756">
    <property type="entry name" value="UDP-Glycosyltransferase/glycogen phosphorylase"/>
    <property type="match status" value="1"/>
</dbReference>
<evidence type="ECO:0000313" key="8">
    <source>
        <dbReference type="Proteomes" id="UP000184404"/>
    </source>
</evidence>
<dbReference type="STRING" id="1123243.SAMN02745190_02001"/>
<evidence type="ECO:0000256" key="2">
    <source>
        <dbReference type="ARBA" id="ARBA00022676"/>
    </source>
</evidence>
<dbReference type="RefSeq" id="WP_094756587.1">
    <property type="nucleotide sequence ID" value="NZ_FQUG01000008.1"/>
</dbReference>
<feature type="domain" description="O-GlcNAc transferase C-terminal" evidence="6">
    <location>
        <begin position="195"/>
        <end position="351"/>
    </location>
</feature>
<reference evidence="7 8" key="1">
    <citation type="submission" date="2016-11" db="EMBL/GenBank/DDBJ databases">
        <authorList>
            <person name="Jaros S."/>
            <person name="Januszkiewicz K."/>
            <person name="Wedrychowicz H."/>
        </authorList>
    </citation>
    <scope>NUCLEOTIDE SEQUENCE [LARGE SCALE GENOMIC DNA]</scope>
    <source>
        <strain evidence="7 8">DSM 10502</strain>
    </source>
</reference>
<dbReference type="EMBL" id="FQUG01000008">
    <property type="protein sequence ID" value="SHF16883.1"/>
    <property type="molecule type" value="Genomic_DNA"/>
</dbReference>
<dbReference type="PANTHER" id="PTHR44835">
    <property type="entry name" value="UDP-N-ACETYLGLUCOSAMINE--PEPTIDE N-ACETYLGLUCOSAMINYLTRANSFERASE SPINDLY-RELATED"/>
    <property type="match status" value="1"/>
</dbReference>
<evidence type="ECO:0000256" key="5">
    <source>
        <dbReference type="ARBA" id="ARBA00022803"/>
    </source>
</evidence>
<comment type="pathway">
    <text evidence="1">Protein modification; protein glycosylation.</text>
</comment>
<evidence type="ECO:0000313" key="7">
    <source>
        <dbReference type="EMBL" id="SHF16883.1"/>
    </source>
</evidence>
<dbReference type="Gene3D" id="1.25.40.10">
    <property type="entry name" value="Tetratricopeptide repeat domain"/>
    <property type="match status" value="1"/>
</dbReference>
<evidence type="ECO:0000256" key="1">
    <source>
        <dbReference type="ARBA" id="ARBA00004922"/>
    </source>
</evidence>
<dbReference type="SUPFAM" id="SSF48452">
    <property type="entry name" value="TPR-like"/>
    <property type="match status" value="1"/>
</dbReference>
<keyword evidence="2" id="KW-0328">Glycosyltransferase</keyword>
<dbReference type="PANTHER" id="PTHR44835:SF1">
    <property type="entry name" value="PROTEIN O-GLCNAC TRANSFERASE"/>
    <property type="match status" value="1"/>
</dbReference>
<dbReference type="OrthoDB" id="1660777at2"/>
<evidence type="ECO:0000256" key="4">
    <source>
        <dbReference type="ARBA" id="ARBA00022737"/>
    </source>
</evidence>
<dbReference type="Pfam" id="PF13844">
    <property type="entry name" value="Glyco_transf_41"/>
    <property type="match status" value="2"/>
</dbReference>
<accession>A0A1M4ZFQ9</accession>
<evidence type="ECO:0000259" key="6">
    <source>
        <dbReference type="Pfam" id="PF13844"/>
    </source>
</evidence>
<dbReference type="InterPro" id="IPR029489">
    <property type="entry name" value="OGT/SEC/SPY_C"/>
</dbReference>
<keyword evidence="5" id="KW-0802">TPR repeat</keyword>
<gene>
    <name evidence="7" type="ORF">SAMN02745190_02001</name>
</gene>
<keyword evidence="8" id="KW-1185">Reference proteome</keyword>